<dbReference type="Proteomes" id="UP001279734">
    <property type="component" value="Unassembled WGS sequence"/>
</dbReference>
<dbReference type="Pfam" id="PF13561">
    <property type="entry name" value="adh_short_C2"/>
    <property type="match status" value="1"/>
</dbReference>
<dbReference type="PANTHER" id="PTHR42820:SF1">
    <property type="entry name" value="SHORT-CHAIN DEHYDROGENASE_REDUCTASE FAMILY PROTEIN"/>
    <property type="match status" value="1"/>
</dbReference>
<comment type="similarity">
    <text evidence="1">Belongs to the short-chain dehydrogenases/reductases (SDR) family.</text>
</comment>
<comment type="caution">
    <text evidence="2">The sequence shown here is derived from an EMBL/GenBank/DDBJ whole genome shotgun (WGS) entry which is preliminary data.</text>
</comment>
<dbReference type="InterPro" id="IPR036291">
    <property type="entry name" value="NAD(P)-bd_dom_sf"/>
</dbReference>
<evidence type="ECO:0000256" key="1">
    <source>
        <dbReference type="ARBA" id="ARBA00006484"/>
    </source>
</evidence>
<evidence type="ECO:0008006" key="4">
    <source>
        <dbReference type="Google" id="ProtNLM"/>
    </source>
</evidence>
<name>A0AAD3S608_NEPGR</name>
<evidence type="ECO:0000313" key="3">
    <source>
        <dbReference type="Proteomes" id="UP001279734"/>
    </source>
</evidence>
<dbReference type="PRINTS" id="PR00081">
    <property type="entry name" value="GDHRDH"/>
</dbReference>
<dbReference type="FunFam" id="3.40.50.720:FF:000084">
    <property type="entry name" value="Short-chain dehydrogenase reductase"/>
    <property type="match status" value="1"/>
</dbReference>
<dbReference type="GO" id="GO:0009688">
    <property type="term" value="P:abscisic acid biosynthetic process"/>
    <property type="evidence" value="ECO:0007669"/>
    <property type="project" value="TreeGrafter"/>
</dbReference>
<dbReference type="InterPro" id="IPR002347">
    <property type="entry name" value="SDR_fam"/>
</dbReference>
<dbReference type="EMBL" id="BSYO01000005">
    <property type="protein sequence ID" value="GMH05093.1"/>
    <property type="molecule type" value="Genomic_DNA"/>
</dbReference>
<dbReference type="Gene3D" id="3.40.50.720">
    <property type="entry name" value="NAD(P)-binding Rossmann-like Domain"/>
    <property type="match status" value="1"/>
</dbReference>
<gene>
    <name evidence="2" type="ORF">Nepgr_006933</name>
</gene>
<dbReference type="AlphaFoldDB" id="A0AAD3S608"/>
<reference evidence="2" key="1">
    <citation type="submission" date="2023-05" db="EMBL/GenBank/DDBJ databases">
        <title>Nepenthes gracilis genome sequencing.</title>
        <authorList>
            <person name="Fukushima K."/>
        </authorList>
    </citation>
    <scope>NUCLEOTIDE SEQUENCE</scope>
    <source>
        <strain evidence="2">SING2019-196</strain>
    </source>
</reference>
<organism evidence="2 3">
    <name type="scientific">Nepenthes gracilis</name>
    <name type="common">Slender pitcher plant</name>
    <dbReference type="NCBI Taxonomy" id="150966"/>
    <lineage>
        <taxon>Eukaryota</taxon>
        <taxon>Viridiplantae</taxon>
        <taxon>Streptophyta</taxon>
        <taxon>Embryophyta</taxon>
        <taxon>Tracheophyta</taxon>
        <taxon>Spermatophyta</taxon>
        <taxon>Magnoliopsida</taxon>
        <taxon>eudicotyledons</taxon>
        <taxon>Gunneridae</taxon>
        <taxon>Pentapetalae</taxon>
        <taxon>Caryophyllales</taxon>
        <taxon>Nepenthaceae</taxon>
        <taxon>Nepenthes</taxon>
    </lineage>
</organism>
<protein>
    <recommendedName>
        <fullName evidence="4">Xanthoxin dehydrogenase</fullName>
    </recommendedName>
</protein>
<dbReference type="SUPFAM" id="SSF51735">
    <property type="entry name" value="NAD(P)-binding Rossmann-fold domains"/>
    <property type="match status" value="1"/>
</dbReference>
<sequence>MAAINIEEPSPSTKRLFGKVAIVTGGAMGIGKSIVHLLWNHGAKVCIVDVEDEVGRHVCESIGDDQHVCFFHCDVTVEDDVRRAINFTVDRFGTLDIMVNNAGIVDLPCSNIPDVDLSEFEKVFSVNVKGVFLGMKHAARIMIPLKKGTIISISSVSSTIGGLGSHAYTGSKHAVLGLTRSVAAELGKHGIRVNCVSPYAVPTRLAMPYLPEEERTEEALAGFRAFCGRHANLQGVDLMAEDVANAVLFLASDESRYISGDNLMVDGGFTCTNHSLRTFR</sequence>
<dbReference type="GO" id="GO:0005829">
    <property type="term" value="C:cytosol"/>
    <property type="evidence" value="ECO:0007669"/>
    <property type="project" value="TreeGrafter"/>
</dbReference>
<dbReference type="PROSITE" id="PS00061">
    <property type="entry name" value="ADH_SHORT"/>
    <property type="match status" value="1"/>
</dbReference>
<evidence type="ECO:0000313" key="2">
    <source>
        <dbReference type="EMBL" id="GMH05093.1"/>
    </source>
</evidence>
<dbReference type="GO" id="GO:0010301">
    <property type="term" value="F:xanthoxin dehydrogenase (NAD+) activity"/>
    <property type="evidence" value="ECO:0007669"/>
    <property type="project" value="TreeGrafter"/>
</dbReference>
<dbReference type="PRINTS" id="PR00080">
    <property type="entry name" value="SDRFAMILY"/>
</dbReference>
<keyword evidence="3" id="KW-1185">Reference proteome</keyword>
<dbReference type="NCBIfam" id="NF005559">
    <property type="entry name" value="PRK07231.1"/>
    <property type="match status" value="1"/>
</dbReference>
<dbReference type="PANTHER" id="PTHR42820">
    <property type="entry name" value="SHORT-CHAIN DEHYDROGENASE REDUCTASE"/>
    <property type="match status" value="1"/>
</dbReference>
<proteinExistence type="inferred from homology"/>
<dbReference type="InterPro" id="IPR020904">
    <property type="entry name" value="Sc_DH/Rdtase_CS"/>
</dbReference>
<accession>A0AAD3S608</accession>